<dbReference type="AlphaFoldDB" id="A0A6C0EC83"/>
<proteinExistence type="predicted"/>
<accession>A0A6C0EC83</accession>
<sequence length="29" mass="3476">MATEKEEHNYNKKIVKYPSGNFIIFLFTI</sequence>
<organism evidence="1">
    <name type="scientific">viral metagenome</name>
    <dbReference type="NCBI Taxonomy" id="1070528"/>
    <lineage>
        <taxon>unclassified sequences</taxon>
        <taxon>metagenomes</taxon>
        <taxon>organismal metagenomes</taxon>
    </lineage>
</organism>
<protein>
    <submittedName>
        <fullName evidence="1">Uncharacterized protein</fullName>
    </submittedName>
</protein>
<name>A0A6C0EC83_9ZZZZ</name>
<evidence type="ECO:0000313" key="1">
    <source>
        <dbReference type="EMBL" id="QHT26342.1"/>
    </source>
</evidence>
<reference evidence="1" key="1">
    <citation type="journal article" date="2020" name="Nature">
        <title>Giant virus diversity and host interactions through global metagenomics.</title>
        <authorList>
            <person name="Schulz F."/>
            <person name="Roux S."/>
            <person name="Paez-Espino D."/>
            <person name="Jungbluth S."/>
            <person name="Walsh D.A."/>
            <person name="Denef V.J."/>
            <person name="McMahon K.D."/>
            <person name="Konstantinidis K.T."/>
            <person name="Eloe-Fadrosh E.A."/>
            <person name="Kyrpides N.C."/>
            <person name="Woyke T."/>
        </authorList>
    </citation>
    <scope>NUCLEOTIDE SEQUENCE</scope>
    <source>
        <strain evidence="1">GVMAG-M-3300023179-27</strain>
    </source>
</reference>
<dbReference type="EMBL" id="MN739785">
    <property type="protein sequence ID" value="QHT26342.1"/>
    <property type="molecule type" value="Genomic_DNA"/>
</dbReference>